<feature type="region of interest" description="Disordered" evidence="1">
    <location>
        <begin position="1"/>
        <end position="52"/>
    </location>
</feature>
<protein>
    <submittedName>
        <fullName evidence="2">Uncharacterized protein</fullName>
    </submittedName>
</protein>
<dbReference type="Proteomes" id="UP001283361">
    <property type="component" value="Unassembled WGS sequence"/>
</dbReference>
<evidence type="ECO:0000313" key="3">
    <source>
        <dbReference type="Proteomes" id="UP001283361"/>
    </source>
</evidence>
<sequence>MRAQDSNSVLDEKPSVASLTASEDVGRANTGAARNATHVGSQTQEQQETSHMLDHKHIVGCDLQDGPELTIFSL</sequence>
<accession>A0AAE1AS10</accession>
<keyword evidence="3" id="KW-1185">Reference proteome</keyword>
<comment type="caution">
    <text evidence="2">The sequence shown here is derived from an EMBL/GenBank/DDBJ whole genome shotgun (WGS) entry which is preliminary data.</text>
</comment>
<dbReference type="EMBL" id="JAWDGP010001344">
    <property type="protein sequence ID" value="KAK3792700.1"/>
    <property type="molecule type" value="Genomic_DNA"/>
</dbReference>
<evidence type="ECO:0000256" key="1">
    <source>
        <dbReference type="SAM" id="MobiDB-lite"/>
    </source>
</evidence>
<proteinExistence type="predicted"/>
<evidence type="ECO:0000313" key="2">
    <source>
        <dbReference type="EMBL" id="KAK3792700.1"/>
    </source>
</evidence>
<feature type="compositionally biased region" description="Polar residues" evidence="1">
    <location>
        <begin position="38"/>
        <end position="50"/>
    </location>
</feature>
<gene>
    <name evidence="2" type="ORF">RRG08_031622</name>
</gene>
<reference evidence="2" key="1">
    <citation type="journal article" date="2023" name="G3 (Bethesda)">
        <title>A reference genome for the long-term kleptoplast-retaining sea slug Elysia crispata morphotype clarki.</title>
        <authorList>
            <person name="Eastman K.E."/>
            <person name="Pendleton A.L."/>
            <person name="Shaikh M.A."/>
            <person name="Suttiyut T."/>
            <person name="Ogas R."/>
            <person name="Tomko P."/>
            <person name="Gavelis G."/>
            <person name="Widhalm J.R."/>
            <person name="Wisecaver J.H."/>
        </authorList>
    </citation>
    <scope>NUCLEOTIDE SEQUENCE</scope>
    <source>
        <strain evidence="2">ECLA1</strain>
    </source>
</reference>
<dbReference type="AlphaFoldDB" id="A0AAE1AS10"/>
<name>A0AAE1AS10_9GAST</name>
<organism evidence="2 3">
    <name type="scientific">Elysia crispata</name>
    <name type="common">lettuce slug</name>
    <dbReference type="NCBI Taxonomy" id="231223"/>
    <lineage>
        <taxon>Eukaryota</taxon>
        <taxon>Metazoa</taxon>
        <taxon>Spiralia</taxon>
        <taxon>Lophotrochozoa</taxon>
        <taxon>Mollusca</taxon>
        <taxon>Gastropoda</taxon>
        <taxon>Heterobranchia</taxon>
        <taxon>Euthyneura</taxon>
        <taxon>Panpulmonata</taxon>
        <taxon>Sacoglossa</taxon>
        <taxon>Placobranchoidea</taxon>
        <taxon>Plakobranchidae</taxon>
        <taxon>Elysia</taxon>
    </lineage>
</organism>